<protein>
    <submittedName>
        <fullName evidence="1">MarR family transcriptional regulator</fullName>
    </submittedName>
</protein>
<feature type="non-terminal residue" evidence="1">
    <location>
        <position position="1"/>
    </location>
</feature>
<organism evidence="1 2">
    <name type="scientific">Clavibacter nebraskensis</name>
    <dbReference type="NCBI Taxonomy" id="31963"/>
    <lineage>
        <taxon>Bacteria</taxon>
        <taxon>Bacillati</taxon>
        <taxon>Actinomycetota</taxon>
        <taxon>Actinomycetes</taxon>
        <taxon>Micrococcales</taxon>
        <taxon>Microbacteriaceae</taxon>
        <taxon>Clavibacter</taxon>
    </lineage>
</organism>
<gene>
    <name evidence="1" type="ORF">DZF97_17190</name>
</gene>
<proteinExistence type="predicted"/>
<evidence type="ECO:0000313" key="2">
    <source>
        <dbReference type="Proteomes" id="UP000265361"/>
    </source>
</evidence>
<name>A0A399NT18_9MICO</name>
<accession>A0A399NT18</accession>
<dbReference type="EMBL" id="QWED01001006">
    <property type="protein sequence ID" value="RII97313.1"/>
    <property type="molecule type" value="Genomic_DNA"/>
</dbReference>
<dbReference type="AlphaFoldDB" id="A0A399NT18"/>
<comment type="caution">
    <text evidence="1">The sequence shown here is derived from an EMBL/GenBank/DDBJ whole genome shotgun (WGS) entry which is preliminary data.</text>
</comment>
<sequence length="27" mass="2712">ELEALRDALDDVVGRLTGALAEDAAAG</sequence>
<reference evidence="1 2" key="1">
    <citation type="submission" date="2018-08" db="EMBL/GenBank/DDBJ databases">
        <title>Genome Sequence of Clavibacter michiganensis Subspecies type strains, and the Atypical Peach-Colored Strains Isolated from Tomato.</title>
        <authorList>
            <person name="Osdaghi E."/>
            <person name="Portier P."/>
            <person name="Briand M."/>
            <person name="Jacques M.-A."/>
        </authorList>
    </citation>
    <scope>NUCLEOTIDE SEQUENCE [LARGE SCALE GENOMIC DNA]</scope>
    <source>
        <strain evidence="1 2">CFBP 7577</strain>
    </source>
</reference>
<evidence type="ECO:0000313" key="1">
    <source>
        <dbReference type="EMBL" id="RII97313.1"/>
    </source>
</evidence>
<dbReference type="Proteomes" id="UP000265361">
    <property type="component" value="Unassembled WGS sequence"/>
</dbReference>